<evidence type="ECO:0000313" key="1">
    <source>
        <dbReference type="EMBL" id="CAD6491441.1"/>
    </source>
</evidence>
<dbReference type="Proteomes" id="UP000634805">
    <property type="component" value="Unassembled WGS sequence"/>
</dbReference>
<proteinExistence type="predicted"/>
<evidence type="ECO:0000313" key="2">
    <source>
        <dbReference type="Proteomes" id="UP000634805"/>
    </source>
</evidence>
<sequence>MEENLQYVREPAKRIFAQELQESNLTYKEEDDQYSKQYLITQTGARINRLYITGTLIEKENIGNETEYWRARITDPTGAFFIYAGQYQQEAADAVVRIEPPGFVAVIGKPNIYTTPEGAIMTSVRPETIQVIEEDTIDQWIVDTAHQTLQRLNDKENPVARQASAHYQTDLTRYKEMIITALSAVR</sequence>
<dbReference type="EMBL" id="CAJHIS010000002">
    <property type="protein sequence ID" value="CAD6491441.1"/>
    <property type="molecule type" value="Genomic_DNA"/>
</dbReference>
<name>A0A811T514_9EURY</name>
<reference evidence="1" key="1">
    <citation type="submission" date="2020-10" db="EMBL/GenBank/DDBJ databases">
        <authorList>
            <person name="Hahn C.J."/>
            <person name="Laso-Perez R."/>
            <person name="Vulcano F."/>
            <person name="Vaziourakis K.-M."/>
            <person name="Stokke R."/>
            <person name="Steen I.H."/>
            <person name="Teske A."/>
            <person name="Boetius A."/>
            <person name="Liebeke M."/>
            <person name="Amann R."/>
            <person name="Knittel K."/>
        </authorList>
    </citation>
    <scope>NUCLEOTIDE SEQUENCE</scope>
    <source>
        <strain evidence="1">Gfbio:e3339647-f889-4370-9287-4fb5cb688e4c:AG392D22_GoMArc1</strain>
    </source>
</reference>
<gene>
    <name evidence="1" type="ORF">EMLJLAPB_00147</name>
</gene>
<dbReference type="AlphaFoldDB" id="A0A811T514"/>
<accession>A0A811T514</accession>
<organism evidence="1 2">
    <name type="scientific">Candidatus Argoarchaeum ethanivorans</name>
    <dbReference type="NCBI Taxonomy" id="2608793"/>
    <lineage>
        <taxon>Archaea</taxon>
        <taxon>Methanobacteriati</taxon>
        <taxon>Methanobacteriota</taxon>
        <taxon>Stenosarchaea group</taxon>
        <taxon>Methanomicrobia</taxon>
        <taxon>Methanosarcinales</taxon>
        <taxon>Methanosarcinales incertae sedis</taxon>
        <taxon>GOM Arc I cluster</taxon>
        <taxon>Candidatus Argoarchaeum</taxon>
    </lineage>
</organism>
<protein>
    <submittedName>
        <fullName evidence="1">Uncharacterized protein</fullName>
    </submittedName>
</protein>
<comment type="caution">
    <text evidence="1">The sequence shown here is derived from an EMBL/GenBank/DDBJ whole genome shotgun (WGS) entry which is preliminary data.</text>
</comment>